<dbReference type="CDD" id="cd08939">
    <property type="entry name" value="KDSR-like_SDR_c"/>
    <property type="match status" value="1"/>
</dbReference>
<evidence type="ECO:0000256" key="9">
    <source>
        <dbReference type="ARBA" id="ARBA00026112"/>
    </source>
</evidence>
<evidence type="ECO:0000256" key="2">
    <source>
        <dbReference type="ARBA" id="ARBA00004760"/>
    </source>
</evidence>
<name>A0A4Q9MD47_9APHY</name>
<keyword evidence="12" id="KW-0472">Membrane</keyword>
<dbReference type="GO" id="GO:0006666">
    <property type="term" value="P:3-keto-sphinganine metabolic process"/>
    <property type="evidence" value="ECO:0007669"/>
    <property type="project" value="InterPro"/>
</dbReference>
<dbReference type="InterPro" id="IPR036291">
    <property type="entry name" value="NAD(P)-bd_dom_sf"/>
</dbReference>
<evidence type="ECO:0000313" key="15">
    <source>
        <dbReference type="Proteomes" id="UP000292082"/>
    </source>
</evidence>
<dbReference type="GO" id="GO:0030148">
    <property type="term" value="P:sphingolipid biosynthetic process"/>
    <property type="evidence" value="ECO:0007669"/>
    <property type="project" value="InterPro"/>
</dbReference>
<evidence type="ECO:0000256" key="5">
    <source>
        <dbReference type="ARBA" id="ARBA00022857"/>
    </source>
</evidence>
<dbReference type="Pfam" id="PF00106">
    <property type="entry name" value="adh_short"/>
    <property type="match status" value="1"/>
</dbReference>
<evidence type="ECO:0000313" key="14">
    <source>
        <dbReference type="EMBL" id="TBU52722.1"/>
    </source>
</evidence>
<evidence type="ECO:0000256" key="3">
    <source>
        <dbReference type="ARBA" id="ARBA00004991"/>
    </source>
</evidence>
<dbReference type="EMBL" id="ML145239">
    <property type="protein sequence ID" value="TBU52722.1"/>
    <property type="molecule type" value="Genomic_DNA"/>
</dbReference>
<dbReference type="PRINTS" id="PR00081">
    <property type="entry name" value="GDHRDH"/>
</dbReference>
<keyword evidence="6" id="KW-0746">Sphingolipid metabolism</keyword>
<dbReference type="EMBL" id="ML143465">
    <property type="protein sequence ID" value="TBU25215.1"/>
    <property type="molecule type" value="Genomic_DNA"/>
</dbReference>
<dbReference type="GO" id="GO:0047560">
    <property type="term" value="F:3-dehydrosphinganine reductase activity"/>
    <property type="evidence" value="ECO:0007669"/>
    <property type="project" value="UniProtKB-EC"/>
</dbReference>
<comment type="subcellular location">
    <subcellularLocation>
        <location evidence="1">Endoplasmic reticulum</location>
    </subcellularLocation>
</comment>
<dbReference type="SUPFAM" id="SSF51735">
    <property type="entry name" value="NAD(P)-binding Rossmann-fold domains"/>
    <property type="match status" value="1"/>
</dbReference>
<dbReference type="STRING" id="114155.A0A4Q9MD47"/>
<keyword evidence="7" id="KW-0560">Oxidoreductase</keyword>
<organism evidence="13">
    <name type="scientific">Dichomitus squalens</name>
    <dbReference type="NCBI Taxonomy" id="114155"/>
    <lineage>
        <taxon>Eukaryota</taxon>
        <taxon>Fungi</taxon>
        <taxon>Dikarya</taxon>
        <taxon>Basidiomycota</taxon>
        <taxon>Agaricomycotina</taxon>
        <taxon>Agaricomycetes</taxon>
        <taxon>Polyporales</taxon>
        <taxon>Polyporaceae</taxon>
        <taxon>Dichomitus</taxon>
    </lineage>
</organism>
<keyword evidence="12" id="KW-0812">Transmembrane</keyword>
<sequence length="314" mass="33715">MLFSKKWDPRGKHCFITGGSSGTGLALGILLAQRGAHVSIVARDKTKLDGALKKLKSARQDPTQVFKAYSFSVDSEVGSAAALKAAAEPHGGRCPDALFLCAGASRPGFFIEHTEQTLQEGMQVAYGAQAYTALAGTKEMVKQGVKGKIVFVSSVLGFFSFIGYSAYSPGKFALRGLAESLRSELLVYGIDVHIAFPATIFTPGLEEENKVKPEITLKIEETDAGKHPEEIAAGILKGVEKGTFHITTDILGHIFRASTAGASPRQNFLGDILLSLIGYIGIPIWRKTVDSQVIAYRAQHAEYLRSKGVPENLS</sequence>
<reference evidence="13 15" key="1">
    <citation type="submission" date="2019-01" db="EMBL/GenBank/DDBJ databases">
        <title>Draft genome sequences of three monokaryotic isolates of the white-rot basidiomycete fungus Dichomitus squalens.</title>
        <authorList>
            <consortium name="DOE Joint Genome Institute"/>
            <person name="Lopez S.C."/>
            <person name="Andreopoulos B."/>
            <person name="Pangilinan J."/>
            <person name="Lipzen A."/>
            <person name="Riley R."/>
            <person name="Ahrendt S."/>
            <person name="Ng V."/>
            <person name="Barry K."/>
            <person name="Daum C."/>
            <person name="Grigoriev I.V."/>
            <person name="Hilden K.S."/>
            <person name="Makela M.R."/>
            <person name="de Vries R.P."/>
        </authorList>
    </citation>
    <scope>NUCLEOTIDE SEQUENCE [LARGE SCALE GENOMIC DNA]</scope>
    <source>
        <strain evidence="14 15">CBS 464.89</strain>
        <strain evidence="13">OM18370.1</strain>
    </source>
</reference>
<dbReference type="InterPro" id="IPR045022">
    <property type="entry name" value="KDSR-like"/>
</dbReference>
<proteinExistence type="predicted"/>
<evidence type="ECO:0000256" key="8">
    <source>
        <dbReference type="ARBA" id="ARBA00023098"/>
    </source>
</evidence>
<dbReference type="PANTHER" id="PTHR43550:SF3">
    <property type="entry name" value="3-KETODIHYDROSPHINGOSINE REDUCTASE"/>
    <property type="match status" value="1"/>
</dbReference>
<evidence type="ECO:0000256" key="4">
    <source>
        <dbReference type="ARBA" id="ARBA00022824"/>
    </source>
</evidence>
<dbReference type="Gene3D" id="3.40.50.720">
    <property type="entry name" value="NAD(P)-binding Rossmann-like Domain"/>
    <property type="match status" value="1"/>
</dbReference>
<comment type="function">
    <text evidence="10">Catalyzes the reduction of 3'-oxosphinganine (3-ketodihydrosphingosine/KDS) to sphinganine (dihydrosphingosine/DHS), the second step of de novo sphingolipid biosynthesis.</text>
</comment>
<feature type="transmembrane region" description="Helical" evidence="12">
    <location>
        <begin position="149"/>
        <end position="167"/>
    </location>
</feature>
<dbReference type="PANTHER" id="PTHR43550">
    <property type="entry name" value="3-KETODIHYDROSPHINGOSINE REDUCTASE"/>
    <property type="match status" value="1"/>
</dbReference>
<evidence type="ECO:0000256" key="1">
    <source>
        <dbReference type="ARBA" id="ARBA00004240"/>
    </source>
</evidence>
<evidence type="ECO:0000256" key="11">
    <source>
        <dbReference type="ARBA" id="ARBA00048930"/>
    </source>
</evidence>
<protein>
    <recommendedName>
        <fullName evidence="9">3-dehydrosphinganine reductase</fullName>
        <ecNumber evidence="9">1.1.1.102</ecNumber>
    </recommendedName>
</protein>
<dbReference type="FunFam" id="3.40.50.720:FF:000468">
    <property type="entry name" value="Short-chain dehydrogenase, putative"/>
    <property type="match status" value="1"/>
</dbReference>
<comment type="pathway">
    <text evidence="3">Sphingolipid metabolism.</text>
</comment>
<dbReference type="EC" id="1.1.1.102" evidence="9"/>
<evidence type="ECO:0000256" key="7">
    <source>
        <dbReference type="ARBA" id="ARBA00023002"/>
    </source>
</evidence>
<keyword evidence="8" id="KW-0443">Lipid metabolism</keyword>
<gene>
    <name evidence="14" type="ORF">BD310DRAFT_861424</name>
    <name evidence="13" type="ORF">BD311DRAFT_670129</name>
</gene>
<evidence type="ECO:0000256" key="10">
    <source>
        <dbReference type="ARBA" id="ARBA00044737"/>
    </source>
</evidence>
<keyword evidence="4" id="KW-0256">Endoplasmic reticulum</keyword>
<keyword evidence="5" id="KW-0521">NADP</keyword>
<comment type="pathway">
    <text evidence="2">Lipid metabolism; sphingolipid metabolism.</text>
</comment>
<dbReference type="Proteomes" id="UP000292957">
    <property type="component" value="Unassembled WGS sequence"/>
</dbReference>
<keyword evidence="15" id="KW-1185">Reference proteome</keyword>
<evidence type="ECO:0000313" key="13">
    <source>
        <dbReference type="EMBL" id="TBU25215.1"/>
    </source>
</evidence>
<dbReference type="AlphaFoldDB" id="A0A4Q9MD47"/>
<evidence type="ECO:0000256" key="6">
    <source>
        <dbReference type="ARBA" id="ARBA00022919"/>
    </source>
</evidence>
<dbReference type="GO" id="GO:0005789">
    <property type="term" value="C:endoplasmic reticulum membrane"/>
    <property type="evidence" value="ECO:0007669"/>
    <property type="project" value="TreeGrafter"/>
</dbReference>
<evidence type="ECO:0000256" key="12">
    <source>
        <dbReference type="SAM" id="Phobius"/>
    </source>
</evidence>
<dbReference type="Proteomes" id="UP000292082">
    <property type="component" value="Unassembled WGS sequence"/>
</dbReference>
<comment type="catalytic activity">
    <reaction evidence="11">
        <text>sphinganine + NADP(+) = 3-oxosphinganine + NADPH + H(+)</text>
        <dbReference type="Rhea" id="RHEA:22640"/>
        <dbReference type="ChEBI" id="CHEBI:15378"/>
        <dbReference type="ChEBI" id="CHEBI:57783"/>
        <dbReference type="ChEBI" id="CHEBI:57817"/>
        <dbReference type="ChEBI" id="CHEBI:58299"/>
        <dbReference type="ChEBI" id="CHEBI:58349"/>
        <dbReference type="EC" id="1.1.1.102"/>
    </reaction>
    <physiologicalReaction direction="right-to-left" evidence="11">
        <dbReference type="Rhea" id="RHEA:22642"/>
    </physiologicalReaction>
</comment>
<keyword evidence="12" id="KW-1133">Transmembrane helix</keyword>
<dbReference type="OrthoDB" id="10267115at2759"/>
<dbReference type="InterPro" id="IPR002347">
    <property type="entry name" value="SDR_fam"/>
</dbReference>
<accession>A0A4Q9MD47</accession>